<accession>A0A2T7ND80</accession>
<proteinExistence type="predicted"/>
<dbReference type="PANTHER" id="PTHR46888">
    <property type="entry name" value="ZINC KNUCKLE DOMAINCONTAINING PROTEIN-RELATED"/>
    <property type="match status" value="1"/>
</dbReference>
<dbReference type="SUPFAM" id="SSF47353">
    <property type="entry name" value="Retrovirus capsid dimerization domain-like"/>
    <property type="match status" value="1"/>
</dbReference>
<dbReference type="InterPro" id="IPR038269">
    <property type="entry name" value="SCAN_sf"/>
</dbReference>
<protein>
    <recommendedName>
        <fullName evidence="7">CCHC-type domain-containing protein</fullName>
    </recommendedName>
</protein>
<feature type="compositionally biased region" description="Basic and acidic residues" evidence="2">
    <location>
        <begin position="203"/>
        <end position="220"/>
    </location>
</feature>
<keyword evidence="1" id="KW-0863">Zinc-finger</keyword>
<dbReference type="Proteomes" id="UP000245119">
    <property type="component" value="Linkage Group LG14"/>
</dbReference>
<dbReference type="PROSITE" id="PS50804">
    <property type="entry name" value="SCAN_BOX"/>
    <property type="match status" value="1"/>
</dbReference>
<keyword evidence="6" id="KW-1185">Reference proteome</keyword>
<dbReference type="InterPro" id="IPR036875">
    <property type="entry name" value="Znf_CCHC_sf"/>
</dbReference>
<sequence length="297" mass="34241">MWRLLVPGAWSERKEAPGAQGEMVRLKIPPFDEKEDLETYLCRFERWAKLQQWDLSTWAVRLGVLLRGKASEVYIGLSDSDAEDYQKLKTALLARFRLTAESYRRKLRASRREGGETFRQYVARIRLYLARWIELAGKAATFEGMQDLVLMKQLLDSVPLDLATFIRERTPKDVDDAATLAQQLTEAREAARSHRAHPTTRPQESEQQEKLSEPRVKDDKKRENNVCFHCGKEGHFRKECPKLHKSTDDKVACVSLNGHEVTAVRDTGADMLCVRRDLVDKKDLTNRRRKRDTGSGI</sequence>
<feature type="region of interest" description="Disordered" evidence="2">
    <location>
        <begin position="186"/>
        <end position="220"/>
    </location>
</feature>
<keyword evidence="1" id="KW-0479">Metal-binding</keyword>
<dbReference type="AlphaFoldDB" id="A0A2T7ND80"/>
<evidence type="ECO:0000259" key="3">
    <source>
        <dbReference type="PROSITE" id="PS50158"/>
    </source>
</evidence>
<reference evidence="5 6" key="1">
    <citation type="submission" date="2018-04" db="EMBL/GenBank/DDBJ databases">
        <title>The genome of golden apple snail Pomacea canaliculata provides insight into stress tolerance and invasive adaptation.</title>
        <authorList>
            <person name="Liu C."/>
            <person name="Liu B."/>
            <person name="Ren Y."/>
            <person name="Zhang Y."/>
            <person name="Wang H."/>
            <person name="Li S."/>
            <person name="Jiang F."/>
            <person name="Yin L."/>
            <person name="Zhang G."/>
            <person name="Qian W."/>
            <person name="Fan W."/>
        </authorList>
    </citation>
    <scope>NUCLEOTIDE SEQUENCE [LARGE SCALE GENOMIC DNA]</scope>
    <source>
        <strain evidence="5">SZHN2017</strain>
        <tissue evidence="5">Muscle</tissue>
    </source>
</reference>
<evidence type="ECO:0000313" key="6">
    <source>
        <dbReference type="Proteomes" id="UP000245119"/>
    </source>
</evidence>
<feature type="domain" description="SCAN box" evidence="4">
    <location>
        <begin position="104"/>
        <end position="184"/>
    </location>
</feature>
<evidence type="ECO:0000256" key="1">
    <source>
        <dbReference type="PROSITE-ProRule" id="PRU00047"/>
    </source>
</evidence>
<dbReference type="PROSITE" id="PS50158">
    <property type="entry name" value="ZF_CCHC"/>
    <property type="match status" value="1"/>
</dbReference>
<dbReference type="EMBL" id="PZQS01000014">
    <property type="protein sequence ID" value="PVD19123.1"/>
    <property type="molecule type" value="Genomic_DNA"/>
</dbReference>
<evidence type="ECO:0000259" key="4">
    <source>
        <dbReference type="PROSITE" id="PS50804"/>
    </source>
</evidence>
<dbReference type="InterPro" id="IPR001878">
    <property type="entry name" value="Znf_CCHC"/>
</dbReference>
<evidence type="ECO:0000256" key="2">
    <source>
        <dbReference type="SAM" id="MobiDB-lite"/>
    </source>
</evidence>
<dbReference type="SMART" id="SM00343">
    <property type="entry name" value="ZnF_C2HC"/>
    <property type="match status" value="1"/>
</dbReference>
<dbReference type="SUPFAM" id="SSF57756">
    <property type="entry name" value="Retrovirus zinc finger-like domains"/>
    <property type="match status" value="1"/>
</dbReference>
<comment type="caution">
    <text evidence="5">The sequence shown here is derived from an EMBL/GenBank/DDBJ whole genome shotgun (WGS) entry which is preliminary data.</text>
</comment>
<feature type="domain" description="CCHC-type" evidence="3">
    <location>
        <begin position="227"/>
        <end position="242"/>
    </location>
</feature>
<dbReference type="Pfam" id="PF00098">
    <property type="entry name" value="zf-CCHC"/>
    <property type="match status" value="1"/>
</dbReference>
<dbReference type="Pfam" id="PF02023">
    <property type="entry name" value="SCAN"/>
    <property type="match status" value="1"/>
</dbReference>
<dbReference type="PANTHER" id="PTHR46888:SF1">
    <property type="entry name" value="RIBONUCLEASE H"/>
    <property type="match status" value="1"/>
</dbReference>
<dbReference type="STRING" id="400727.A0A2T7ND80"/>
<dbReference type="GO" id="GO:0008270">
    <property type="term" value="F:zinc ion binding"/>
    <property type="evidence" value="ECO:0007669"/>
    <property type="project" value="UniProtKB-KW"/>
</dbReference>
<name>A0A2T7ND80_POMCA</name>
<gene>
    <name evidence="5" type="ORF">C0Q70_21685</name>
</gene>
<evidence type="ECO:0008006" key="7">
    <source>
        <dbReference type="Google" id="ProtNLM"/>
    </source>
</evidence>
<organism evidence="5 6">
    <name type="scientific">Pomacea canaliculata</name>
    <name type="common">Golden apple snail</name>
    <dbReference type="NCBI Taxonomy" id="400727"/>
    <lineage>
        <taxon>Eukaryota</taxon>
        <taxon>Metazoa</taxon>
        <taxon>Spiralia</taxon>
        <taxon>Lophotrochozoa</taxon>
        <taxon>Mollusca</taxon>
        <taxon>Gastropoda</taxon>
        <taxon>Caenogastropoda</taxon>
        <taxon>Architaenioglossa</taxon>
        <taxon>Ampullarioidea</taxon>
        <taxon>Ampullariidae</taxon>
        <taxon>Pomacea</taxon>
    </lineage>
</organism>
<dbReference type="Gene3D" id="1.10.4020.10">
    <property type="entry name" value="DNA breaking-rejoining enzymes"/>
    <property type="match status" value="1"/>
</dbReference>
<dbReference type="GO" id="GO:0003676">
    <property type="term" value="F:nucleic acid binding"/>
    <property type="evidence" value="ECO:0007669"/>
    <property type="project" value="InterPro"/>
</dbReference>
<dbReference type="Gene3D" id="4.10.60.10">
    <property type="entry name" value="Zinc finger, CCHC-type"/>
    <property type="match status" value="1"/>
</dbReference>
<keyword evidence="1" id="KW-0862">Zinc</keyword>
<dbReference type="InterPro" id="IPR003309">
    <property type="entry name" value="SCAN_dom"/>
</dbReference>
<dbReference type="OrthoDB" id="10051775at2759"/>
<evidence type="ECO:0000313" key="5">
    <source>
        <dbReference type="EMBL" id="PVD19123.1"/>
    </source>
</evidence>